<dbReference type="GO" id="GO:0046872">
    <property type="term" value="F:metal ion binding"/>
    <property type="evidence" value="ECO:0007669"/>
    <property type="project" value="UniProtKB-KW"/>
</dbReference>
<evidence type="ECO:0000313" key="6">
    <source>
        <dbReference type="Proteomes" id="UP000466024"/>
    </source>
</evidence>
<keyword evidence="2" id="KW-0479">Metal-binding</keyword>
<accession>A0A640WCS2</accession>
<gene>
    <name evidence="5" type="ORF">F0A16_15840</name>
</gene>
<dbReference type="GO" id="GO:0016832">
    <property type="term" value="F:aldehyde-lyase activity"/>
    <property type="evidence" value="ECO:0007669"/>
    <property type="project" value="TreeGrafter"/>
</dbReference>
<sequence length="260" mass="28213">MARINRLKRALSADHEVYGLLASMPTPASIELIGEAGFDFVVIDTEHVLINPETIENMIRTAERYDITPLVRVPDADPKRILRLLDGGAQGIVLPQVESAMTLRAAIRASRYAPEGERSLNAGRPGAFGRHALADYVTQVNAEIMVVAMIESAAGVENIDEIVAVNGLDLILEGAADLSQSLGVSWQTDHPKVRAALERTADACRAHDIPYCAFLRQGGLRACWQARGVNAFMLGDERGIAFRALQSALNNVKQETESLS</sequence>
<name>A0A640WCS2_9GAMM</name>
<dbReference type="GO" id="GO:0005737">
    <property type="term" value="C:cytoplasm"/>
    <property type="evidence" value="ECO:0007669"/>
    <property type="project" value="TreeGrafter"/>
</dbReference>
<dbReference type="InterPro" id="IPR050251">
    <property type="entry name" value="HpcH-HpaI_aldolase"/>
</dbReference>
<dbReference type="Gene3D" id="3.20.20.60">
    <property type="entry name" value="Phosphoenolpyruvate-binding domains"/>
    <property type="match status" value="1"/>
</dbReference>
<reference evidence="5 6" key="1">
    <citation type="submission" date="2019-08" db="EMBL/GenBank/DDBJ databases">
        <title>Bioinformatics analysis of the strain L3 and L5.</title>
        <authorList>
            <person name="Li X."/>
        </authorList>
    </citation>
    <scope>NUCLEOTIDE SEQUENCE [LARGE SCALE GENOMIC DNA]</scope>
    <source>
        <strain evidence="5 6">L3</strain>
    </source>
</reference>
<keyword evidence="6" id="KW-1185">Reference proteome</keyword>
<dbReference type="EMBL" id="VTPX01000009">
    <property type="protein sequence ID" value="KAA0016966.1"/>
    <property type="molecule type" value="Genomic_DNA"/>
</dbReference>
<dbReference type="InterPro" id="IPR015813">
    <property type="entry name" value="Pyrv/PenolPyrv_kinase-like_dom"/>
</dbReference>
<protein>
    <submittedName>
        <fullName evidence="5">Siderophore biosynthesis protein SbnG</fullName>
    </submittedName>
</protein>
<dbReference type="AlphaFoldDB" id="A0A640WCS2"/>
<evidence type="ECO:0000313" key="5">
    <source>
        <dbReference type="EMBL" id="KAA0016966.1"/>
    </source>
</evidence>
<evidence type="ECO:0000259" key="4">
    <source>
        <dbReference type="Pfam" id="PF03328"/>
    </source>
</evidence>
<dbReference type="InterPro" id="IPR005000">
    <property type="entry name" value="Aldolase/citrate-lyase_domain"/>
</dbReference>
<proteinExistence type="inferred from homology"/>
<dbReference type="Pfam" id="PF03328">
    <property type="entry name" value="HpcH_HpaI"/>
    <property type="match status" value="1"/>
</dbReference>
<dbReference type="Proteomes" id="UP000466024">
    <property type="component" value="Unassembled WGS sequence"/>
</dbReference>
<evidence type="ECO:0000256" key="3">
    <source>
        <dbReference type="ARBA" id="ARBA00023239"/>
    </source>
</evidence>
<organism evidence="5 6">
    <name type="scientific">Salinicola corii</name>
    <dbReference type="NCBI Taxonomy" id="2606937"/>
    <lineage>
        <taxon>Bacteria</taxon>
        <taxon>Pseudomonadati</taxon>
        <taxon>Pseudomonadota</taxon>
        <taxon>Gammaproteobacteria</taxon>
        <taxon>Oceanospirillales</taxon>
        <taxon>Halomonadaceae</taxon>
        <taxon>Salinicola</taxon>
    </lineage>
</organism>
<keyword evidence="3" id="KW-0456">Lyase</keyword>
<comment type="similarity">
    <text evidence="1">Belongs to the HpcH/HpaI aldolase family.</text>
</comment>
<dbReference type="InterPro" id="IPR040442">
    <property type="entry name" value="Pyrv_kinase-like_dom_sf"/>
</dbReference>
<dbReference type="RefSeq" id="WP_149436377.1">
    <property type="nucleotide sequence ID" value="NZ_VTPX01000009.1"/>
</dbReference>
<dbReference type="PANTHER" id="PTHR30502">
    <property type="entry name" value="2-KETO-3-DEOXY-L-RHAMNONATE ALDOLASE"/>
    <property type="match status" value="1"/>
</dbReference>
<evidence type="ECO:0000256" key="1">
    <source>
        <dbReference type="ARBA" id="ARBA00005568"/>
    </source>
</evidence>
<dbReference type="SUPFAM" id="SSF51621">
    <property type="entry name" value="Phosphoenolpyruvate/pyruvate domain"/>
    <property type="match status" value="1"/>
</dbReference>
<feature type="domain" description="HpcH/HpaI aldolase/citrate lyase" evidence="4">
    <location>
        <begin position="24"/>
        <end position="210"/>
    </location>
</feature>
<comment type="caution">
    <text evidence="5">The sequence shown here is derived from an EMBL/GenBank/DDBJ whole genome shotgun (WGS) entry which is preliminary data.</text>
</comment>
<dbReference type="PANTHER" id="PTHR30502:SF0">
    <property type="entry name" value="PHOSPHOENOLPYRUVATE CARBOXYLASE FAMILY PROTEIN"/>
    <property type="match status" value="1"/>
</dbReference>
<evidence type="ECO:0000256" key="2">
    <source>
        <dbReference type="ARBA" id="ARBA00022723"/>
    </source>
</evidence>